<dbReference type="InterPro" id="IPR000160">
    <property type="entry name" value="GGDEF_dom"/>
</dbReference>
<dbReference type="PANTHER" id="PTHR33121:SF79">
    <property type="entry name" value="CYCLIC DI-GMP PHOSPHODIESTERASE PDED-RELATED"/>
    <property type="match status" value="1"/>
</dbReference>
<dbReference type="Pfam" id="PF00563">
    <property type="entry name" value="EAL"/>
    <property type="match status" value="1"/>
</dbReference>
<name>A0ABT2PY35_9MOLU</name>
<dbReference type="InterPro" id="IPR035919">
    <property type="entry name" value="EAL_sf"/>
</dbReference>
<protein>
    <submittedName>
        <fullName evidence="3">GGDEF domain-containing protein</fullName>
    </submittedName>
</protein>
<keyword evidence="1" id="KW-0812">Transmembrane</keyword>
<dbReference type="InterPro" id="IPR029787">
    <property type="entry name" value="Nucleotide_cyclase"/>
</dbReference>
<evidence type="ECO:0000259" key="2">
    <source>
        <dbReference type="PROSITE" id="PS50883"/>
    </source>
</evidence>
<dbReference type="InterPro" id="IPR001633">
    <property type="entry name" value="EAL_dom"/>
</dbReference>
<dbReference type="SUPFAM" id="SSF55073">
    <property type="entry name" value="Nucleotide cyclase"/>
    <property type="match status" value="1"/>
</dbReference>
<evidence type="ECO:0000256" key="1">
    <source>
        <dbReference type="SAM" id="Phobius"/>
    </source>
</evidence>
<organism evidence="3 4">
    <name type="scientific">Paracholeplasma vituli</name>
    <dbReference type="NCBI Taxonomy" id="69473"/>
    <lineage>
        <taxon>Bacteria</taxon>
        <taxon>Bacillati</taxon>
        <taxon>Mycoplasmatota</taxon>
        <taxon>Mollicutes</taxon>
        <taxon>Acholeplasmatales</taxon>
        <taxon>Acholeplasmataceae</taxon>
        <taxon>Paracholeplasma</taxon>
    </lineage>
</organism>
<dbReference type="InterPro" id="IPR043128">
    <property type="entry name" value="Rev_trsase/Diguanyl_cyclase"/>
</dbReference>
<evidence type="ECO:0000313" key="3">
    <source>
        <dbReference type="EMBL" id="MCU0104632.1"/>
    </source>
</evidence>
<dbReference type="PANTHER" id="PTHR33121">
    <property type="entry name" value="CYCLIC DI-GMP PHOSPHODIESTERASE PDEF"/>
    <property type="match status" value="1"/>
</dbReference>
<dbReference type="Gene3D" id="3.20.20.450">
    <property type="entry name" value="EAL domain"/>
    <property type="match status" value="1"/>
</dbReference>
<keyword evidence="1" id="KW-1133">Transmembrane helix</keyword>
<dbReference type="SUPFAM" id="SSF141868">
    <property type="entry name" value="EAL domain-like"/>
    <property type="match status" value="1"/>
</dbReference>
<gene>
    <name evidence="3" type="ORF">N7603_03070</name>
</gene>
<accession>A0ABT2PY35</accession>
<sequence>MQLFSNATNTLFLSLLFVIVPTTFVIVLYLGIRKLKKEHAIQKFDVLNDVVKLDEFIEYTEHRLKMHPDKCHLLGLLSLDDFDQLYEHLTEKHIQAYLQSVGKHIRMNLPKGGKLCQTKERETFLIYIPVLEDVPNIAALERIHKASSKRAYLDNQLKVVRASTLVYTLKTNENEKFSQLFSQLEDMLYYCKRQGGNTLTKFDPSIDLRSMNTVRYKEMKDAIKNKRFEFTFEPFYGFIDEKIYGSSVSIHYNDTSRKGLSITELILLLESSKDMVWFGKWLIEKAIEQSLNVYSAMHNESYYTVIPIGLQQLESNGFAHFMETLCLKYQIHPSKLILDLTNPRPSLYQNEFDQNLHLLKKMGMGLIIQVDANELVFKQHYQLIKPTILKYDISLIERLESQGWIKQFLQEFKSVVTNVTTKQHLEILKYYNITYVQGSFYGKKIDADDLLNIISLNRLS</sequence>
<dbReference type="InterPro" id="IPR050706">
    <property type="entry name" value="Cyclic-di-GMP_PDE-like"/>
</dbReference>
<proteinExistence type="predicted"/>
<dbReference type="EMBL" id="JAOEGN010000004">
    <property type="protein sequence ID" value="MCU0104632.1"/>
    <property type="molecule type" value="Genomic_DNA"/>
</dbReference>
<dbReference type="Proteomes" id="UP001209076">
    <property type="component" value="Unassembled WGS sequence"/>
</dbReference>
<dbReference type="PROSITE" id="PS50883">
    <property type="entry name" value="EAL"/>
    <property type="match status" value="1"/>
</dbReference>
<comment type="caution">
    <text evidence="3">The sequence shown here is derived from an EMBL/GenBank/DDBJ whole genome shotgun (WGS) entry which is preliminary data.</text>
</comment>
<dbReference type="SMART" id="SM00052">
    <property type="entry name" value="EAL"/>
    <property type="match status" value="1"/>
</dbReference>
<keyword evidence="4" id="KW-1185">Reference proteome</keyword>
<dbReference type="SMART" id="SM00267">
    <property type="entry name" value="GGDEF"/>
    <property type="match status" value="1"/>
</dbReference>
<feature type="transmembrane region" description="Helical" evidence="1">
    <location>
        <begin position="12"/>
        <end position="32"/>
    </location>
</feature>
<dbReference type="Gene3D" id="3.30.70.270">
    <property type="match status" value="1"/>
</dbReference>
<keyword evidence="1" id="KW-0472">Membrane</keyword>
<dbReference type="Pfam" id="PF00990">
    <property type="entry name" value="GGDEF"/>
    <property type="match status" value="1"/>
</dbReference>
<reference evidence="4" key="1">
    <citation type="submission" date="2023-07" db="EMBL/GenBank/DDBJ databases">
        <title>Novel Mycoplasma species identified in domestic and wild animals.</title>
        <authorList>
            <person name="Volokhov D.V."/>
            <person name="Furtak V.A."/>
            <person name="Zagorodnyaya T.A."/>
        </authorList>
    </citation>
    <scope>NUCLEOTIDE SEQUENCE [LARGE SCALE GENOMIC DNA]</scope>
    <source>
        <strain evidence="4">92-19</strain>
    </source>
</reference>
<dbReference type="RefSeq" id="WP_262095875.1">
    <property type="nucleotide sequence ID" value="NZ_JAOEGN010000004.1"/>
</dbReference>
<evidence type="ECO:0000313" key="4">
    <source>
        <dbReference type="Proteomes" id="UP001209076"/>
    </source>
</evidence>
<feature type="domain" description="EAL" evidence="2">
    <location>
        <begin position="212"/>
        <end position="458"/>
    </location>
</feature>